<comment type="catalytic activity">
    <reaction evidence="6">
        <text>L-proline + NAD(+) = (S)-1-pyrroline-5-carboxylate + NADH + 2 H(+)</text>
        <dbReference type="Rhea" id="RHEA:14105"/>
        <dbReference type="ChEBI" id="CHEBI:15378"/>
        <dbReference type="ChEBI" id="CHEBI:17388"/>
        <dbReference type="ChEBI" id="CHEBI:57540"/>
        <dbReference type="ChEBI" id="CHEBI:57945"/>
        <dbReference type="ChEBI" id="CHEBI:60039"/>
        <dbReference type="EC" id="1.5.1.2"/>
    </reaction>
</comment>
<dbReference type="SUPFAM" id="SSF51735">
    <property type="entry name" value="NAD(P)-binding Rossmann-fold domains"/>
    <property type="match status" value="1"/>
</dbReference>
<dbReference type="NCBIfam" id="TIGR00112">
    <property type="entry name" value="proC"/>
    <property type="match status" value="1"/>
</dbReference>
<feature type="domain" description="Pyrroline-5-carboxylate reductase dimerisation" evidence="11">
    <location>
        <begin position="150"/>
        <end position="254"/>
    </location>
</feature>
<keyword evidence="6" id="KW-0963">Cytoplasm</keyword>
<proteinExistence type="inferred from homology"/>
<evidence type="ECO:0000259" key="11">
    <source>
        <dbReference type="Pfam" id="PF14748"/>
    </source>
</evidence>
<comment type="pathway">
    <text evidence="6 9">Amino-acid biosynthesis; L-proline biosynthesis; L-proline from L-glutamate 5-semialdehyde: step 1/1.</text>
</comment>
<dbReference type="InterPro" id="IPR000304">
    <property type="entry name" value="Pyrroline-COOH_reductase"/>
</dbReference>
<organism evidence="12 13">
    <name type="scientific">Capillibacterium thermochitinicola</name>
    <dbReference type="NCBI Taxonomy" id="2699427"/>
    <lineage>
        <taxon>Bacteria</taxon>
        <taxon>Bacillati</taxon>
        <taxon>Bacillota</taxon>
        <taxon>Capillibacterium</taxon>
    </lineage>
</organism>
<evidence type="ECO:0000313" key="12">
    <source>
        <dbReference type="EMBL" id="MBA2132624.1"/>
    </source>
</evidence>
<comment type="caution">
    <text evidence="12">The sequence shown here is derived from an EMBL/GenBank/DDBJ whole genome shotgun (WGS) entry which is preliminary data.</text>
</comment>
<keyword evidence="6 9" id="KW-0028">Amino-acid biosynthesis</keyword>
<reference evidence="12" key="1">
    <citation type="submission" date="2020-06" db="EMBL/GenBank/DDBJ databases">
        <title>Novel chitinolytic bacterium.</title>
        <authorList>
            <person name="Ungkulpasvich U."/>
            <person name="Kosugi A."/>
            <person name="Uke A."/>
        </authorList>
    </citation>
    <scope>NUCLEOTIDE SEQUENCE</scope>
    <source>
        <strain evidence="12">UUS1-1</strain>
    </source>
</reference>
<evidence type="ECO:0000259" key="10">
    <source>
        <dbReference type="Pfam" id="PF03807"/>
    </source>
</evidence>
<protein>
    <recommendedName>
        <fullName evidence="6 7">Pyrroline-5-carboxylate reductase</fullName>
        <shortName evidence="6">P5C reductase</shortName>
        <shortName evidence="6">P5CR</shortName>
        <ecNumber evidence="6 7">1.5.1.2</ecNumber>
    </recommendedName>
    <alternativeName>
        <fullName evidence="6">PCA reductase</fullName>
    </alternativeName>
</protein>
<dbReference type="GO" id="GO:0004735">
    <property type="term" value="F:pyrroline-5-carboxylate reductase activity"/>
    <property type="evidence" value="ECO:0007669"/>
    <property type="project" value="UniProtKB-UniRule"/>
</dbReference>
<feature type="domain" description="Pyrroline-5-carboxylate reductase catalytic N-terminal" evidence="10">
    <location>
        <begin position="1"/>
        <end position="87"/>
    </location>
</feature>
<evidence type="ECO:0000256" key="8">
    <source>
        <dbReference type="PIRSR" id="PIRSR000193-1"/>
    </source>
</evidence>
<comment type="similarity">
    <text evidence="1 6 9">Belongs to the pyrroline-5-carboxylate reductase family.</text>
</comment>
<evidence type="ECO:0000256" key="9">
    <source>
        <dbReference type="RuleBase" id="RU003903"/>
    </source>
</evidence>
<dbReference type="UniPathway" id="UPA00098">
    <property type="reaction ID" value="UER00361"/>
</dbReference>
<accession>A0A8J6I0V3</accession>
<dbReference type="HAMAP" id="MF_01925">
    <property type="entry name" value="P5C_reductase"/>
    <property type="match status" value="1"/>
</dbReference>
<dbReference type="PANTHER" id="PTHR11645">
    <property type="entry name" value="PYRROLINE-5-CARBOXYLATE REDUCTASE"/>
    <property type="match status" value="1"/>
</dbReference>
<keyword evidence="3 6" id="KW-0521">NADP</keyword>
<gene>
    <name evidence="6 12" type="primary">proC</name>
    <name evidence="12" type="ORF">G5B42_03585</name>
</gene>
<evidence type="ECO:0000256" key="2">
    <source>
        <dbReference type="ARBA" id="ARBA00022650"/>
    </source>
</evidence>
<evidence type="ECO:0000256" key="5">
    <source>
        <dbReference type="ARBA" id="ARBA00058118"/>
    </source>
</evidence>
<dbReference type="SUPFAM" id="SSF48179">
    <property type="entry name" value="6-phosphogluconate dehydrogenase C-terminal domain-like"/>
    <property type="match status" value="1"/>
</dbReference>
<comment type="function">
    <text evidence="5 6">Catalyzes the reduction of 1-pyrroline-5-carboxylate (PCA) to L-proline.</text>
</comment>
<dbReference type="InterPro" id="IPR028939">
    <property type="entry name" value="P5C_Rdtase_cat_N"/>
</dbReference>
<dbReference type="GO" id="GO:0005737">
    <property type="term" value="C:cytoplasm"/>
    <property type="evidence" value="ECO:0007669"/>
    <property type="project" value="UniProtKB-SubCell"/>
</dbReference>
<evidence type="ECO:0000256" key="1">
    <source>
        <dbReference type="ARBA" id="ARBA00005525"/>
    </source>
</evidence>
<dbReference type="FunFam" id="1.10.3730.10:FF:000001">
    <property type="entry name" value="Pyrroline-5-carboxylate reductase"/>
    <property type="match status" value="1"/>
</dbReference>
<keyword evidence="13" id="KW-1185">Reference proteome</keyword>
<feature type="binding site" evidence="8">
    <location>
        <position position="43"/>
    </location>
    <ligand>
        <name>NADPH</name>
        <dbReference type="ChEBI" id="CHEBI:57783"/>
    </ligand>
</feature>
<comment type="catalytic activity">
    <reaction evidence="6 9">
        <text>L-proline + NADP(+) = (S)-1-pyrroline-5-carboxylate + NADPH + 2 H(+)</text>
        <dbReference type="Rhea" id="RHEA:14109"/>
        <dbReference type="ChEBI" id="CHEBI:15378"/>
        <dbReference type="ChEBI" id="CHEBI:17388"/>
        <dbReference type="ChEBI" id="CHEBI:57783"/>
        <dbReference type="ChEBI" id="CHEBI:58349"/>
        <dbReference type="ChEBI" id="CHEBI:60039"/>
        <dbReference type="EC" id="1.5.1.2"/>
    </reaction>
</comment>
<name>A0A8J6I0V3_9FIRM</name>
<feature type="binding site" evidence="8">
    <location>
        <begin position="61"/>
        <end position="64"/>
    </location>
    <ligand>
        <name>NADP(+)</name>
        <dbReference type="ChEBI" id="CHEBI:58349"/>
    </ligand>
</feature>
<dbReference type="PROSITE" id="PS00521">
    <property type="entry name" value="P5CR"/>
    <property type="match status" value="1"/>
</dbReference>
<dbReference type="InterPro" id="IPR053790">
    <property type="entry name" value="P5CR-like_CS"/>
</dbReference>
<dbReference type="InterPro" id="IPR008927">
    <property type="entry name" value="6-PGluconate_DH-like_C_sf"/>
</dbReference>
<dbReference type="GO" id="GO:0055129">
    <property type="term" value="P:L-proline biosynthetic process"/>
    <property type="evidence" value="ECO:0007669"/>
    <property type="project" value="UniProtKB-UniRule"/>
</dbReference>
<dbReference type="Pfam" id="PF14748">
    <property type="entry name" value="P5CR_dimer"/>
    <property type="match status" value="1"/>
</dbReference>
<comment type="subcellular location">
    <subcellularLocation>
        <location evidence="6">Cytoplasm</location>
    </subcellularLocation>
</comment>
<evidence type="ECO:0000256" key="7">
    <source>
        <dbReference type="NCBIfam" id="TIGR00112"/>
    </source>
</evidence>
<evidence type="ECO:0000313" key="13">
    <source>
        <dbReference type="Proteomes" id="UP000657177"/>
    </source>
</evidence>
<dbReference type="Gene3D" id="3.40.50.720">
    <property type="entry name" value="NAD(P)-binding Rossmann-like Domain"/>
    <property type="match status" value="1"/>
</dbReference>
<dbReference type="Pfam" id="PF03807">
    <property type="entry name" value="F420_oxidored"/>
    <property type="match status" value="1"/>
</dbReference>
<evidence type="ECO:0000256" key="4">
    <source>
        <dbReference type="ARBA" id="ARBA00023002"/>
    </source>
</evidence>
<dbReference type="Proteomes" id="UP000657177">
    <property type="component" value="Unassembled WGS sequence"/>
</dbReference>
<dbReference type="InterPro" id="IPR036291">
    <property type="entry name" value="NAD(P)-bd_dom_sf"/>
</dbReference>
<evidence type="ECO:0000256" key="6">
    <source>
        <dbReference type="HAMAP-Rule" id="MF_01925"/>
    </source>
</evidence>
<keyword evidence="2 6" id="KW-0641">Proline biosynthesis</keyword>
<dbReference type="EC" id="1.5.1.2" evidence="6 7"/>
<sequence>MGTAIIKGLLKQGYPANAICVADPDPARRQLLAELGVATFADNRAMLAALNKQEADGVILAVKPQVVPEALAGLDLGGLPLLSIVAGYKVAALEALLPAGTKVLRAMPNTPALIGAGITALALGAQSGSAEQDWAEKVLRSLGQVVLVPESLMDAVTGLSGSGPGYVYLFIEALIDGGVLAGLPRALARELAVATVLGSARMVAETNEHPAVLRDMVTSPGGTTIAGLHTLEEAGFSGQVMRAVLAATDRAKALGEGKK</sequence>
<dbReference type="PIRSF" id="PIRSF000193">
    <property type="entry name" value="Pyrrol-5-carb_rd"/>
    <property type="match status" value="1"/>
</dbReference>
<dbReference type="AlphaFoldDB" id="A0A8J6I0V3"/>
<dbReference type="PANTHER" id="PTHR11645:SF0">
    <property type="entry name" value="PYRROLINE-5-CARBOXYLATE REDUCTASE 3"/>
    <property type="match status" value="1"/>
</dbReference>
<dbReference type="InterPro" id="IPR029036">
    <property type="entry name" value="P5CR_dimer"/>
</dbReference>
<dbReference type="EMBL" id="JAAKDE010000006">
    <property type="protein sequence ID" value="MBA2132624.1"/>
    <property type="molecule type" value="Genomic_DNA"/>
</dbReference>
<keyword evidence="4 6" id="KW-0560">Oxidoreductase</keyword>
<dbReference type="Gene3D" id="1.10.3730.10">
    <property type="entry name" value="ProC C-terminal domain-like"/>
    <property type="match status" value="1"/>
</dbReference>
<evidence type="ECO:0000256" key="3">
    <source>
        <dbReference type="ARBA" id="ARBA00022857"/>
    </source>
</evidence>